<dbReference type="GeneID" id="55999041"/>
<name>A0A7H8RD27_TALRU</name>
<evidence type="ECO:0000313" key="2">
    <source>
        <dbReference type="Proteomes" id="UP000509510"/>
    </source>
</evidence>
<reference evidence="2" key="1">
    <citation type="submission" date="2020-06" db="EMBL/GenBank/DDBJ databases">
        <title>A chromosome-scale genome assembly of Talaromyces rugulosus W13939.</title>
        <authorList>
            <person name="Wang B."/>
            <person name="Guo L."/>
            <person name="Ye K."/>
            <person name="Wang L."/>
        </authorList>
    </citation>
    <scope>NUCLEOTIDE SEQUENCE [LARGE SCALE GENOMIC DNA]</scope>
    <source>
        <strain evidence="2">W13939</strain>
    </source>
</reference>
<evidence type="ECO:0000313" key="1">
    <source>
        <dbReference type="EMBL" id="QKX64390.1"/>
    </source>
</evidence>
<dbReference type="Proteomes" id="UP000509510">
    <property type="component" value="Chromosome VI"/>
</dbReference>
<proteinExistence type="predicted"/>
<dbReference type="AlphaFoldDB" id="A0A7H8RD27"/>
<organism evidence="1 2">
    <name type="scientific">Talaromyces rugulosus</name>
    <name type="common">Penicillium rugulosum</name>
    <dbReference type="NCBI Taxonomy" id="121627"/>
    <lineage>
        <taxon>Eukaryota</taxon>
        <taxon>Fungi</taxon>
        <taxon>Dikarya</taxon>
        <taxon>Ascomycota</taxon>
        <taxon>Pezizomycotina</taxon>
        <taxon>Eurotiomycetes</taxon>
        <taxon>Eurotiomycetidae</taxon>
        <taxon>Eurotiales</taxon>
        <taxon>Trichocomaceae</taxon>
        <taxon>Talaromyces</taxon>
        <taxon>Talaromyces sect. Islandici</taxon>
    </lineage>
</organism>
<keyword evidence="2" id="KW-1185">Reference proteome</keyword>
<dbReference type="EMBL" id="CP055903">
    <property type="protein sequence ID" value="QKX64390.1"/>
    <property type="molecule type" value="Genomic_DNA"/>
</dbReference>
<dbReference type="RefSeq" id="XP_035350563.1">
    <property type="nucleotide sequence ID" value="XM_035494670.1"/>
</dbReference>
<accession>A0A7H8RD27</accession>
<gene>
    <name evidence="1" type="ORF">TRUGW13939_11564</name>
</gene>
<dbReference type="KEGG" id="trg:TRUGW13939_11564"/>
<protein>
    <submittedName>
        <fullName evidence="1">Uncharacterized protein</fullName>
    </submittedName>
</protein>
<sequence length="35" mass="3738">MSILGPKGHYSAAGAYKTDNWGIEVLDEGEREGEG</sequence>